<sequence length="276" mass="29725">MNPARAVLLMSLALLPGDDRPLEPLGRFDAKLLPECSGIVRSRRHPGIYWVHNDSGNAPLLFAVRRDGSVVSSFRVAVPNVDWEDIAADGDGHLYLGDIGNNGGRLPVRVVYRLDEPDPGKAPEAPLRPTAASFYTFPQGGRFDAEGIFLDAPSGSAVVVSKRFDGKEAELYAIPFRPAAPLLRPASPGRLGTLPGFVEPATGADLDADQARLAVCSETVTRVYRRSGEAWALLAEVPYPPAPIEGVTWDGDDLLLVSEGRGIDRIAASTWRRGIH</sequence>
<dbReference type="SUPFAM" id="SSF63829">
    <property type="entry name" value="Calcium-dependent phosphotriesterase"/>
    <property type="match status" value="1"/>
</dbReference>
<evidence type="ECO:0000313" key="1">
    <source>
        <dbReference type="EMBL" id="QEH32880.1"/>
    </source>
</evidence>
<name>A0A5B9VZ07_9BACT</name>
<dbReference type="AlphaFoldDB" id="A0A5B9VZ07"/>
<gene>
    <name evidence="1" type="ORF">OJF2_13650</name>
</gene>
<reference evidence="1 2" key="1">
    <citation type="submission" date="2019-08" db="EMBL/GenBank/DDBJ databases">
        <title>Deep-cultivation of Planctomycetes and their phenomic and genomic characterization uncovers novel biology.</title>
        <authorList>
            <person name="Wiegand S."/>
            <person name="Jogler M."/>
            <person name="Boedeker C."/>
            <person name="Pinto D."/>
            <person name="Vollmers J."/>
            <person name="Rivas-Marin E."/>
            <person name="Kohn T."/>
            <person name="Peeters S.H."/>
            <person name="Heuer A."/>
            <person name="Rast P."/>
            <person name="Oberbeckmann S."/>
            <person name="Bunk B."/>
            <person name="Jeske O."/>
            <person name="Meyerdierks A."/>
            <person name="Storesund J.E."/>
            <person name="Kallscheuer N."/>
            <person name="Luecker S."/>
            <person name="Lage O.M."/>
            <person name="Pohl T."/>
            <person name="Merkel B.J."/>
            <person name="Hornburger P."/>
            <person name="Mueller R.-W."/>
            <person name="Bruemmer F."/>
            <person name="Labrenz M."/>
            <person name="Spormann A.M."/>
            <person name="Op den Camp H."/>
            <person name="Overmann J."/>
            <person name="Amann R."/>
            <person name="Jetten M.S.M."/>
            <person name="Mascher T."/>
            <person name="Medema M.H."/>
            <person name="Devos D.P."/>
            <person name="Kaster A.-K."/>
            <person name="Ovreas L."/>
            <person name="Rohde M."/>
            <person name="Galperin M.Y."/>
            <person name="Jogler C."/>
        </authorList>
    </citation>
    <scope>NUCLEOTIDE SEQUENCE [LARGE SCALE GENOMIC DNA]</scope>
    <source>
        <strain evidence="1 2">OJF2</strain>
    </source>
</reference>
<dbReference type="RefSeq" id="WP_148592385.1">
    <property type="nucleotide sequence ID" value="NZ_CP042997.1"/>
</dbReference>
<protein>
    <submittedName>
        <fullName evidence="1">Uncharacterized protein</fullName>
    </submittedName>
</protein>
<dbReference type="KEGG" id="agv:OJF2_13650"/>
<accession>A0A5B9VZ07</accession>
<organism evidence="1 2">
    <name type="scientific">Aquisphaera giovannonii</name>
    <dbReference type="NCBI Taxonomy" id="406548"/>
    <lineage>
        <taxon>Bacteria</taxon>
        <taxon>Pseudomonadati</taxon>
        <taxon>Planctomycetota</taxon>
        <taxon>Planctomycetia</taxon>
        <taxon>Isosphaerales</taxon>
        <taxon>Isosphaeraceae</taxon>
        <taxon>Aquisphaera</taxon>
    </lineage>
</organism>
<dbReference type="EMBL" id="CP042997">
    <property type="protein sequence ID" value="QEH32880.1"/>
    <property type="molecule type" value="Genomic_DNA"/>
</dbReference>
<evidence type="ECO:0000313" key="2">
    <source>
        <dbReference type="Proteomes" id="UP000324233"/>
    </source>
</evidence>
<dbReference type="Proteomes" id="UP000324233">
    <property type="component" value="Chromosome"/>
</dbReference>
<dbReference type="OrthoDB" id="9801244at2"/>
<keyword evidence="2" id="KW-1185">Reference proteome</keyword>
<proteinExistence type="predicted"/>